<evidence type="ECO:0000256" key="4">
    <source>
        <dbReference type="ARBA" id="ARBA00015520"/>
    </source>
</evidence>
<dbReference type="EMBL" id="ML005005">
    <property type="protein sequence ID" value="RKP20944.1"/>
    <property type="molecule type" value="Genomic_DNA"/>
</dbReference>
<dbReference type="SMART" id="SM00360">
    <property type="entry name" value="RRM"/>
    <property type="match status" value="1"/>
</dbReference>
<keyword evidence="6" id="KW-0539">Nucleus</keyword>
<evidence type="ECO:0000256" key="1">
    <source>
        <dbReference type="ARBA" id="ARBA00002475"/>
    </source>
</evidence>
<evidence type="ECO:0000256" key="2">
    <source>
        <dbReference type="ARBA" id="ARBA00004604"/>
    </source>
</evidence>
<dbReference type="InterPro" id="IPR012677">
    <property type="entry name" value="Nucleotide-bd_a/b_plait_sf"/>
</dbReference>
<dbReference type="GO" id="GO:0005730">
    <property type="term" value="C:nucleolus"/>
    <property type="evidence" value="ECO:0007669"/>
    <property type="project" value="UniProtKB-SubCell"/>
</dbReference>
<evidence type="ECO:0000256" key="6">
    <source>
        <dbReference type="ARBA" id="ARBA00023242"/>
    </source>
</evidence>
<evidence type="ECO:0000259" key="8">
    <source>
        <dbReference type="PROSITE" id="PS50102"/>
    </source>
</evidence>
<evidence type="ECO:0000256" key="7">
    <source>
        <dbReference type="PROSITE-ProRule" id="PRU00176"/>
    </source>
</evidence>
<organism evidence="9 10">
    <name type="scientific">Rozella allomycis (strain CSF55)</name>
    <dbReference type="NCBI Taxonomy" id="988480"/>
    <lineage>
        <taxon>Eukaryota</taxon>
        <taxon>Fungi</taxon>
        <taxon>Fungi incertae sedis</taxon>
        <taxon>Cryptomycota</taxon>
        <taxon>Cryptomycota incertae sedis</taxon>
        <taxon>Rozella</taxon>
    </lineage>
</organism>
<reference evidence="10" key="1">
    <citation type="journal article" date="2018" name="Nat. Microbiol.">
        <title>Leveraging single-cell genomics to expand the fungal tree of life.</title>
        <authorList>
            <person name="Ahrendt S.R."/>
            <person name="Quandt C.A."/>
            <person name="Ciobanu D."/>
            <person name="Clum A."/>
            <person name="Salamov A."/>
            <person name="Andreopoulos B."/>
            <person name="Cheng J.F."/>
            <person name="Woyke T."/>
            <person name="Pelin A."/>
            <person name="Henrissat B."/>
            <person name="Reynolds N.K."/>
            <person name="Benny G.L."/>
            <person name="Smith M.E."/>
            <person name="James T.Y."/>
            <person name="Grigoriev I.V."/>
        </authorList>
    </citation>
    <scope>NUCLEOTIDE SEQUENCE [LARGE SCALE GENOMIC DNA]</scope>
    <source>
        <strain evidence="10">CSF55</strain>
    </source>
</reference>
<gene>
    <name evidence="9" type="ORF">ROZALSC1DRAFT_5348</name>
</gene>
<dbReference type="InterPro" id="IPR035979">
    <property type="entry name" value="RBD_domain_sf"/>
</dbReference>
<dbReference type="InterPro" id="IPR000504">
    <property type="entry name" value="RRM_dom"/>
</dbReference>
<protein>
    <recommendedName>
        <fullName evidence="4">Nucleolar protein 12</fullName>
    </recommendedName>
</protein>
<dbReference type="Pfam" id="PF00076">
    <property type="entry name" value="RRM_1"/>
    <property type="match status" value="1"/>
</dbReference>
<feature type="non-terminal residue" evidence="9">
    <location>
        <position position="1"/>
    </location>
</feature>
<comment type="function">
    <text evidence="1">Involved in pre-25S rRNA processing.</text>
</comment>
<feature type="non-terminal residue" evidence="9">
    <location>
        <position position="73"/>
    </location>
</feature>
<dbReference type="CDD" id="cd12395">
    <property type="entry name" value="RRM2_RBM34"/>
    <property type="match status" value="1"/>
</dbReference>
<evidence type="ECO:0000313" key="9">
    <source>
        <dbReference type="EMBL" id="RKP20944.1"/>
    </source>
</evidence>
<name>A0A4P9YN06_ROZAC</name>
<dbReference type="GO" id="GO:0019843">
    <property type="term" value="F:rRNA binding"/>
    <property type="evidence" value="ECO:0007669"/>
    <property type="project" value="TreeGrafter"/>
</dbReference>
<comment type="subcellular location">
    <subcellularLocation>
        <location evidence="2">Nucleus</location>
        <location evidence="2">Nucleolus</location>
    </subcellularLocation>
</comment>
<dbReference type="PANTHER" id="PTHR23236">
    <property type="entry name" value="EUKARYOTIC TRANSLATION INITIATION FACTOR 4B/4H"/>
    <property type="match status" value="1"/>
</dbReference>
<accession>A0A4P9YN06</accession>
<evidence type="ECO:0000313" key="10">
    <source>
        <dbReference type="Proteomes" id="UP000281549"/>
    </source>
</evidence>
<dbReference type="Proteomes" id="UP000281549">
    <property type="component" value="Unassembled WGS sequence"/>
</dbReference>
<dbReference type="SUPFAM" id="SSF54928">
    <property type="entry name" value="RNA-binding domain, RBD"/>
    <property type="match status" value="1"/>
</dbReference>
<dbReference type="PROSITE" id="PS50102">
    <property type="entry name" value="RRM"/>
    <property type="match status" value="1"/>
</dbReference>
<keyword evidence="5 7" id="KW-0694">RNA-binding</keyword>
<evidence type="ECO:0000256" key="5">
    <source>
        <dbReference type="ARBA" id="ARBA00022884"/>
    </source>
</evidence>
<comment type="similarity">
    <text evidence="3">Belongs to the RRM RBM34 family.</text>
</comment>
<evidence type="ECO:0000256" key="3">
    <source>
        <dbReference type="ARBA" id="ARBA00007077"/>
    </source>
</evidence>
<dbReference type="InterPro" id="IPR034221">
    <property type="entry name" value="RBM34_RRM2"/>
</dbReference>
<proteinExistence type="inferred from homology"/>
<dbReference type="PANTHER" id="PTHR23236:SF25">
    <property type="entry name" value="RNA-BINDING PROTEIN 34"/>
    <property type="match status" value="1"/>
</dbReference>
<feature type="domain" description="RRM" evidence="8">
    <location>
        <begin position="1"/>
        <end position="73"/>
    </location>
</feature>
<sequence>KCIFVGNLPFNVKEESLWQYFSSCGDIVNVRVVRDKATSVGKGIAYVEFQDRVSVSLALELNETELEGRKIRV</sequence>
<dbReference type="GO" id="GO:0000463">
    <property type="term" value="P:maturation of LSU-rRNA from tricistronic rRNA transcript (SSU-rRNA, 5.8S rRNA, LSU-rRNA)"/>
    <property type="evidence" value="ECO:0007669"/>
    <property type="project" value="TreeGrafter"/>
</dbReference>
<dbReference type="AlphaFoldDB" id="A0A4P9YN06"/>
<dbReference type="Gene3D" id="3.30.70.330">
    <property type="match status" value="1"/>
</dbReference>